<gene>
    <name evidence="4" type="ORF">E7747_09625</name>
</gene>
<dbReference type="EMBL" id="CP039396">
    <property type="protein sequence ID" value="QCD42515.1"/>
    <property type="molecule type" value="Genomic_DNA"/>
</dbReference>
<dbReference type="PANTHER" id="PTHR36453">
    <property type="entry name" value="SECRETED PROTEIN-RELATED"/>
    <property type="match status" value="1"/>
</dbReference>
<keyword evidence="1" id="KW-0732">Signal</keyword>
<protein>
    <submittedName>
        <fullName evidence="4">Right-handed parallel beta-helix repeat-containing protein</fullName>
    </submittedName>
</protein>
<dbReference type="Pfam" id="PF21231">
    <property type="entry name" value="GH141_M"/>
    <property type="match status" value="1"/>
</dbReference>
<dbReference type="InterPro" id="IPR006626">
    <property type="entry name" value="PbH1"/>
</dbReference>
<keyword evidence="5" id="KW-1185">Reference proteome</keyword>
<feature type="domain" description="GH141-like insertion" evidence="3">
    <location>
        <begin position="133"/>
        <end position="283"/>
    </location>
</feature>
<dbReference type="InterPro" id="IPR012334">
    <property type="entry name" value="Pectin_lyas_fold"/>
</dbReference>
<dbReference type="KEGG" id="ddb:E7747_09625"/>
<dbReference type="RefSeq" id="WP_136415639.1">
    <property type="nucleotide sequence ID" value="NZ_CP039396.1"/>
</dbReference>
<feature type="signal peptide" evidence="1">
    <location>
        <begin position="1"/>
        <end position="20"/>
    </location>
</feature>
<name>A0A4P7W4Z0_9BACT</name>
<dbReference type="SUPFAM" id="SSF51126">
    <property type="entry name" value="Pectin lyase-like"/>
    <property type="match status" value="1"/>
</dbReference>
<evidence type="ECO:0000313" key="4">
    <source>
        <dbReference type="EMBL" id="QCD42515.1"/>
    </source>
</evidence>
<sequence>MRFLTLLIALVLASAIGSHAGNIYVSALKGDDNAPGTVARPLKSVGEALKRAREWRRLKAKEAAGDIRIILEGGVYRQATPLFLRPEDSGTPESATVICAPKGETAVISGGVEVKGWTKGCDDPRVAGHLRDKIWVAEAPLSASRIVETRQLYVNGRKAQRASQFAPGVMERMVDFNAAGRTITVPAPSVDLSAARQLEMFVHQRWAIAILRVKDMVTDGNGNTVVSFHDPESRLEFDHPWPQPVIGGERGNSSFFFANALELLDTPGEWYQDYPSGRIYYYPVESDGDMNGAEVTIPLLETIVAVEGSRERNVGNIRFENVGFEHAAWLRPSVEGHVTLQGGFRLLDAYKLHIPGLPEKAELENQAWIARPEAAITVRHAGNIDFKDCTFRHLGATGLDYVTAVSDSEVTGCLFEDIGGTALQMGAFPDGGFETHVPYVPSVAGDICRNISVKSNIIRDATNEDWGCVGIGAGYVRDVTIADNEVSHLNYSGICVGWGWTPLESGMSNNRITGNHVHHFAAQLYDAGGIYTLSNQPGSVIAGNRIDNLIDAPYATNNRAFYIYFDEATDGYTVDGNHCPDAEFGYNRPGPKLVVGDNGPHISLDLNLPEKR</sequence>
<dbReference type="InterPro" id="IPR007742">
    <property type="entry name" value="NosD_dom"/>
</dbReference>
<dbReference type="PANTHER" id="PTHR36453:SF1">
    <property type="entry name" value="RIGHT HANDED BETA HELIX DOMAIN-CONTAINING PROTEIN"/>
    <property type="match status" value="1"/>
</dbReference>
<reference evidence="5" key="1">
    <citation type="submission" date="2019-02" db="EMBL/GenBank/DDBJ databases">
        <title>Isolation and identification of novel species under the genus Muribaculum.</title>
        <authorList>
            <person name="Miyake S."/>
            <person name="Ding Y."/>
            <person name="Low A."/>
            <person name="Soh M."/>
            <person name="Seedorf H."/>
        </authorList>
    </citation>
    <scope>NUCLEOTIDE SEQUENCE [LARGE SCALE GENOMIC DNA]</scope>
    <source>
        <strain evidence="5">H5</strain>
    </source>
</reference>
<dbReference type="InterPro" id="IPR048482">
    <property type="entry name" value="GH141_ins"/>
</dbReference>
<evidence type="ECO:0000313" key="5">
    <source>
        <dbReference type="Proteomes" id="UP000297149"/>
    </source>
</evidence>
<dbReference type="SMART" id="SM00710">
    <property type="entry name" value="PbH1"/>
    <property type="match status" value="6"/>
</dbReference>
<dbReference type="InterPro" id="IPR011050">
    <property type="entry name" value="Pectin_lyase_fold/virulence"/>
</dbReference>
<evidence type="ECO:0000259" key="3">
    <source>
        <dbReference type="Pfam" id="PF21231"/>
    </source>
</evidence>
<organism evidence="4 5">
    <name type="scientific">Duncaniella dubosii</name>
    <dbReference type="NCBI Taxonomy" id="2518971"/>
    <lineage>
        <taxon>Bacteria</taxon>
        <taxon>Pseudomonadati</taxon>
        <taxon>Bacteroidota</taxon>
        <taxon>Bacteroidia</taxon>
        <taxon>Bacteroidales</taxon>
        <taxon>Muribaculaceae</taxon>
        <taxon>Duncaniella</taxon>
    </lineage>
</organism>
<dbReference type="Proteomes" id="UP000297149">
    <property type="component" value="Chromosome"/>
</dbReference>
<feature type="chain" id="PRO_5020696205" evidence="1">
    <location>
        <begin position="21"/>
        <end position="612"/>
    </location>
</feature>
<dbReference type="AlphaFoldDB" id="A0A4P7W4Z0"/>
<evidence type="ECO:0000259" key="2">
    <source>
        <dbReference type="Pfam" id="PF05048"/>
    </source>
</evidence>
<accession>A0A4P7W4Z0</accession>
<feature type="domain" description="Periplasmic copper-binding protein NosD beta helix" evidence="2">
    <location>
        <begin position="449"/>
        <end position="574"/>
    </location>
</feature>
<dbReference type="Gene3D" id="2.160.20.10">
    <property type="entry name" value="Single-stranded right-handed beta-helix, Pectin lyase-like"/>
    <property type="match status" value="2"/>
</dbReference>
<evidence type="ECO:0000256" key="1">
    <source>
        <dbReference type="SAM" id="SignalP"/>
    </source>
</evidence>
<proteinExistence type="predicted"/>
<dbReference type="Pfam" id="PF05048">
    <property type="entry name" value="NosD"/>
    <property type="match status" value="1"/>
</dbReference>